<dbReference type="EMBL" id="JBBNAF010000003">
    <property type="protein sequence ID" value="KAK9161341.1"/>
    <property type="molecule type" value="Genomic_DNA"/>
</dbReference>
<dbReference type="AlphaFoldDB" id="A0AAP0KZ57"/>
<name>A0AAP0KZ57_9MAGN</name>
<reference evidence="1 2" key="1">
    <citation type="submission" date="2024-01" db="EMBL/GenBank/DDBJ databases">
        <title>Genome assemblies of Stephania.</title>
        <authorList>
            <person name="Yang L."/>
        </authorList>
    </citation>
    <scope>NUCLEOTIDE SEQUENCE [LARGE SCALE GENOMIC DNA]</scope>
    <source>
        <strain evidence="1">YNDBR</strain>
        <tissue evidence="1">Leaf</tissue>
    </source>
</reference>
<comment type="caution">
    <text evidence="1">The sequence shown here is derived from an EMBL/GenBank/DDBJ whole genome shotgun (WGS) entry which is preliminary data.</text>
</comment>
<dbReference type="Proteomes" id="UP001420932">
    <property type="component" value="Unassembled WGS sequence"/>
</dbReference>
<protein>
    <submittedName>
        <fullName evidence="1">Uncharacterized protein</fullName>
    </submittedName>
</protein>
<proteinExistence type="predicted"/>
<evidence type="ECO:0000313" key="2">
    <source>
        <dbReference type="Proteomes" id="UP001420932"/>
    </source>
</evidence>
<evidence type="ECO:0000313" key="1">
    <source>
        <dbReference type="EMBL" id="KAK9161341.1"/>
    </source>
</evidence>
<gene>
    <name evidence="1" type="ORF">Syun_007682</name>
</gene>
<organism evidence="1 2">
    <name type="scientific">Stephania yunnanensis</name>
    <dbReference type="NCBI Taxonomy" id="152371"/>
    <lineage>
        <taxon>Eukaryota</taxon>
        <taxon>Viridiplantae</taxon>
        <taxon>Streptophyta</taxon>
        <taxon>Embryophyta</taxon>
        <taxon>Tracheophyta</taxon>
        <taxon>Spermatophyta</taxon>
        <taxon>Magnoliopsida</taxon>
        <taxon>Ranunculales</taxon>
        <taxon>Menispermaceae</taxon>
        <taxon>Menispermoideae</taxon>
        <taxon>Cissampelideae</taxon>
        <taxon>Stephania</taxon>
    </lineage>
</organism>
<accession>A0AAP0KZ57</accession>
<sequence>MTNKCFVHDKMEIKFNMFRPSMVDKISSKGLSPNVITLDNKRGRNTDMQLLKK</sequence>
<keyword evidence="2" id="KW-1185">Reference proteome</keyword>